<proteinExistence type="predicted"/>
<comment type="caution">
    <text evidence="2">The sequence shown here is derived from an EMBL/GenBank/DDBJ whole genome shotgun (WGS) entry which is preliminary data.</text>
</comment>
<dbReference type="Pfam" id="PF02985">
    <property type="entry name" value="HEAT"/>
    <property type="match status" value="1"/>
</dbReference>
<evidence type="ECO:0000256" key="1">
    <source>
        <dbReference type="ARBA" id="ARBA00022737"/>
    </source>
</evidence>
<dbReference type="SUPFAM" id="SSF48371">
    <property type="entry name" value="ARM repeat"/>
    <property type="match status" value="1"/>
</dbReference>
<dbReference type="EMBL" id="CAJOBI010352877">
    <property type="protein sequence ID" value="CAF5222254.1"/>
    <property type="molecule type" value="Genomic_DNA"/>
</dbReference>
<name>A0A8S3K018_9BILA</name>
<keyword evidence="1" id="KW-0677">Repeat</keyword>
<dbReference type="Proteomes" id="UP000676336">
    <property type="component" value="Unassembled WGS sequence"/>
</dbReference>
<evidence type="ECO:0000313" key="2">
    <source>
        <dbReference type="EMBL" id="CAF5222254.1"/>
    </source>
</evidence>
<dbReference type="InterPro" id="IPR011989">
    <property type="entry name" value="ARM-like"/>
</dbReference>
<reference evidence="2" key="1">
    <citation type="submission" date="2021-02" db="EMBL/GenBank/DDBJ databases">
        <authorList>
            <person name="Nowell W R."/>
        </authorList>
    </citation>
    <scope>NUCLEOTIDE SEQUENCE</scope>
</reference>
<dbReference type="AlphaFoldDB" id="A0A8S3K018"/>
<dbReference type="InterPro" id="IPR000357">
    <property type="entry name" value="HEAT"/>
</dbReference>
<dbReference type="Gene3D" id="1.25.10.10">
    <property type="entry name" value="Leucine-rich Repeat Variant"/>
    <property type="match status" value="1"/>
</dbReference>
<gene>
    <name evidence="2" type="ORF">SMN809_LOCUS82751</name>
</gene>
<dbReference type="PANTHER" id="PTHR46618:SF1">
    <property type="entry name" value="ARMADILLO REPEAT-CONTAINING PROTEIN 3"/>
    <property type="match status" value="1"/>
</dbReference>
<feature type="non-terminal residue" evidence="2">
    <location>
        <position position="1"/>
    </location>
</feature>
<evidence type="ECO:0000313" key="3">
    <source>
        <dbReference type="Proteomes" id="UP000676336"/>
    </source>
</evidence>
<accession>A0A8S3K018</accession>
<protein>
    <submittedName>
        <fullName evidence="2">Uncharacterized protein</fullName>
    </submittedName>
</protein>
<dbReference type="InterPro" id="IPR052441">
    <property type="entry name" value="Armadillo-Ser/Thr_Kinase"/>
</dbReference>
<dbReference type="PANTHER" id="PTHR46618">
    <property type="entry name" value="ARMADILLO REPEAT-CONTAINING PROTEIN 3"/>
    <property type="match status" value="1"/>
</dbReference>
<sequence length="94" mass="10776">QNRKIFAEQDAERAMVFLLLSENDDVRIAACQALAVMAESMLSRETIRNNDGILTLVQMMQKENPRLREFSTLAMSNLTQSNPNNIRYVVQDED</sequence>
<dbReference type="InterPro" id="IPR016024">
    <property type="entry name" value="ARM-type_fold"/>
</dbReference>
<organism evidence="2 3">
    <name type="scientific">Rotaria magnacalcarata</name>
    <dbReference type="NCBI Taxonomy" id="392030"/>
    <lineage>
        <taxon>Eukaryota</taxon>
        <taxon>Metazoa</taxon>
        <taxon>Spiralia</taxon>
        <taxon>Gnathifera</taxon>
        <taxon>Rotifera</taxon>
        <taxon>Eurotatoria</taxon>
        <taxon>Bdelloidea</taxon>
        <taxon>Philodinida</taxon>
        <taxon>Philodinidae</taxon>
        <taxon>Rotaria</taxon>
    </lineage>
</organism>